<dbReference type="InParanoid" id="A0A061EU15"/>
<dbReference type="EMBL" id="CM001883">
    <property type="protein sequence ID" value="EOY08138.1"/>
    <property type="molecule type" value="Genomic_DNA"/>
</dbReference>
<accession>A0A061EU15</accession>
<evidence type="ECO:0000313" key="1">
    <source>
        <dbReference type="EMBL" id="EOY08138.1"/>
    </source>
</evidence>
<evidence type="ECO:0000313" key="2">
    <source>
        <dbReference type="Proteomes" id="UP000026915"/>
    </source>
</evidence>
<protein>
    <submittedName>
        <fullName evidence="1">Uncharacterized protein</fullName>
    </submittedName>
</protein>
<dbReference type="Gramene" id="EOY08138">
    <property type="protein sequence ID" value="EOY08138"/>
    <property type="gene ID" value="TCM_022475"/>
</dbReference>
<dbReference type="Proteomes" id="UP000026915">
    <property type="component" value="Chromosome 5"/>
</dbReference>
<dbReference type="AlphaFoldDB" id="A0A061EU15"/>
<keyword evidence="2" id="KW-1185">Reference proteome</keyword>
<organism evidence="1 2">
    <name type="scientific">Theobroma cacao</name>
    <name type="common">Cacao</name>
    <name type="synonym">Cocoa</name>
    <dbReference type="NCBI Taxonomy" id="3641"/>
    <lineage>
        <taxon>Eukaryota</taxon>
        <taxon>Viridiplantae</taxon>
        <taxon>Streptophyta</taxon>
        <taxon>Embryophyta</taxon>
        <taxon>Tracheophyta</taxon>
        <taxon>Spermatophyta</taxon>
        <taxon>Magnoliopsida</taxon>
        <taxon>eudicotyledons</taxon>
        <taxon>Gunneridae</taxon>
        <taxon>Pentapetalae</taxon>
        <taxon>rosids</taxon>
        <taxon>malvids</taxon>
        <taxon>Malvales</taxon>
        <taxon>Malvaceae</taxon>
        <taxon>Byttnerioideae</taxon>
        <taxon>Theobroma</taxon>
    </lineage>
</organism>
<gene>
    <name evidence="1" type="ORF">TCM_022475</name>
</gene>
<dbReference type="HOGENOM" id="CLU_1236906_0_0_1"/>
<name>A0A061EU15_THECC</name>
<proteinExistence type="predicted"/>
<sequence length="224" mass="26007">MVRRINELESQEHELWFAIRKTNVRFFKQVFCLITGLKFGPLPDIFLRSYEVVLGGIHTWKWNQKSNEFNKTMQMLEACQKLWAHKMLEPKLDEAMREYWSNIVDEEAPCDWTHTNDGERQADDCDHHNDVDAEGNVVPTADSHVNEVDVREVENNEAFLEDVTAIEMLQVVLYILDAWSALSPHSIDLDEKTLMWQSKGSTSPPLSPVSFYVQQRKSLLINLA</sequence>
<reference evidence="1 2" key="1">
    <citation type="journal article" date="2013" name="Genome Biol.">
        <title>The genome sequence of the most widely cultivated cacao type and its use to identify candidate genes regulating pod color.</title>
        <authorList>
            <person name="Motamayor J.C."/>
            <person name="Mockaitis K."/>
            <person name="Schmutz J."/>
            <person name="Haiminen N."/>
            <person name="Iii D.L."/>
            <person name="Cornejo O."/>
            <person name="Findley S.D."/>
            <person name="Zheng P."/>
            <person name="Utro F."/>
            <person name="Royaert S."/>
            <person name="Saski C."/>
            <person name="Jenkins J."/>
            <person name="Podicheti R."/>
            <person name="Zhao M."/>
            <person name="Scheffler B.E."/>
            <person name="Stack J.C."/>
            <person name="Feltus F.A."/>
            <person name="Mustiga G.M."/>
            <person name="Amores F."/>
            <person name="Phillips W."/>
            <person name="Marelli J.P."/>
            <person name="May G.D."/>
            <person name="Shapiro H."/>
            <person name="Ma J."/>
            <person name="Bustamante C.D."/>
            <person name="Schnell R.J."/>
            <person name="Main D."/>
            <person name="Gilbert D."/>
            <person name="Parida L."/>
            <person name="Kuhn D.N."/>
        </authorList>
    </citation>
    <scope>NUCLEOTIDE SEQUENCE [LARGE SCALE GENOMIC DNA]</scope>
    <source>
        <strain evidence="2">cv. Matina 1-6</strain>
    </source>
</reference>